<feature type="region of interest" description="Disordered" evidence="1">
    <location>
        <begin position="595"/>
        <end position="647"/>
    </location>
</feature>
<gene>
    <name evidence="3" type="ORF">EIP91_000117</name>
</gene>
<dbReference type="InterPro" id="IPR016024">
    <property type="entry name" value="ARM-type_fold"/>
</dbReference>
<evidence type="ECO:0000259" key="2">
    <source>
        <dbReference type="SMART" id="SM01140"/>
    </source>
</evidence>
<sequence length="647" mass="70857">MFKSILSSKRIPSSDFDMLTTLGESAVNGKENHPALAVTTNVPTTKTRNDKTHKKSKTKEQPGLEPGDMEMAFDRLLDDLQIPPTLRPKLATMELSVKAAMLKSSSKVLAAKPPEPPRTPKGLRRAYSSESLVSSPLPRQAMATSEDNTLFRPPQMSAYDLEAEHPRSSSPSSPGRSYATHGRSMTVDARRDPFVQSKSAGSSQATSSKIKDKTVKNGANAPGRFCSILTATSSIQLDVETIKKLRLLLRNEPAGWTLEFVQKGGYSGLITRLNELLEIEWREEQHDDQVLHELLRCFKALSTSAVGCAALRSFAPTPFIQLISLLYSDKKPGDVASRQLIVEMLLILFDLYPPSSLPSAGSPHPGNLSHARSHSVPWENDSDASSSNLITLPAPHSTFFSFIRALLLTPAPPPSENPKTPVEPHAFIEELHIPRIYKTYLQELSDVCRDYFWVFCHPNNTIWNLDEVDEERVERPRAPGGMTGGVEFEAMLYMTTHLKFINSIAKVVEDLGLPKESELSPHRFHSDMFLSGIDRILVIARKASTTYYPTLHLEIARYLAAAARAGYDIPWSVSRLVGSPPSALRRAGAASRSIASQAQAQAAANMSRSSGGVPSPSGSPSKRGPAAVGPRPPPVLPSTRKVTPMFN</sequence>
<dbReference type="OrthoDB" id="2155261at2759"/>
<feature type="region of interest" description="Disordered" evidence="1">
    <location>
        <begin position="360"/>
        <end position="379"/>
    </location>
</feature>
<proteinExistence type="predicted"/>
<dbReference type="GO" id="GO:0003779">
    <property type="term" value="F:actin binding"/>
    <property type="evidence" value="ECO:0007669"/>
    <property type="project" value="InterPro"/>
</dbReference>
<dbReference type="InterPro" id="IPR011989">
    <property type="entry name" value="ARM-like"/>
</dbReference>
<dbReference type="InterPro" id="IPR010473">
    <property type="entry name" value="GTPase-bd"/>
</dbReference>
<feature type="compositionally biased region" description="Low complexity" evidence="1">
    <location>
        <begin position="168"/>
        <end position="177"/>
    </location>
</feature>
<reference evidence="3 4" key="1">
    <citation type="submission" date="2018-11" db="EMBL/GenBank/DDBJ databases">
        <title>Genome assembly of Steccherinum ochraceum LE-BIN_3174, the white-rot fungus of the Steccherinaceae family (The Residual Polyporoid clade, Polyporales, Basidiomycota).</title>
        <authorList>
            <person name="Fedorova T.V."/>
            <person name="Glazunova O.A."/>
            <person name="Landesman E.O."/>
            <person name="Moiseenko K.V."/>
            <person name="Psurtseva N.V."/>
            <person name="Savinova O.S."/>
            <person name="Shakhova N.V."/>
            <person name="Tyazhelova T.V."/>
            <person name="Vasina D.V."/>
        </authorList>
    </citation>
    <scope>NUCLEOTIDE SEQUENCE [LARGE SCALE GENOMIC DNA]</scope>
    <source>
        <strain evidence="3 4">LE-BIN_3174</strain>
    </source>
</reference>
<evidence type="ECO:0000256" key="1">
    <source>
        <dbReference type="SAM" id="MobiDB-lite"/>
    </source>
</evidence>
<feature type="compositionally biased region" description="Low complexity" evidence="1">
    <location>
        <begin position="595"/>
        <end position="629"/>
    </location>
</feature>
<comment type="caution">
    <text evidence="3">The sequence shown here is derived from an EMBL/GenBank/DDBJ whole genome shotgun (WGS) entry which is preliminary data.</text>
</comment>
<name>A0A4R0RXZ9_9APHY</name>
<evidence type="ECO:0000313" key="4">
    <source>
        <dbReference type="Proteomes" id="UP000292702"/>
    </source>
</evidence>
<feature type="domain" description="Formin GTPase-binding" evidence="2">
    <location>
        <begin position="61"/>
        <end position="348"/>
    </location>
</feature>
<dbReference type="Pfam" id="PF06371">
    <property type="entry name" value="Drf_GBD"/>
    <property type="match status" value="1"/>
</dbReference>
<dbReference type="SUPFAM" id="SSF48371">
    <property type="entry name" value="ARM repeat"/>
    <property type="match status" value="1"/>
</dbReference>
<keyword evidence="4" id="KW-1185">Reference proteome</keyword>
<protein>
    <recommendedName>
        <fullName evidence="2">Formin GTPase-binding domain-containing protein</fullName>
    </recommendedName>
</protein>
<dbReference type="GO" id="GO:0030036">
    <property type="term" value="P:actin cytoskeleton organization"/>
    <property type="evidence" value="ECO:0007669"/>
    <property type="project" value="InterPro"/>
</dbReference>
<accession>A0A4R0RXZ9</accession>
<dbReference type="GO" id="GO:0031267">
    <property type="term" value="F:small GTPase binding"/>
    <property type="evidence" value="ECO:0007669"/>
    <property type="project" value="InterPro"/>
</dbReference>
<dbReference type="Gene3D" id="1.25.10.10">
    <property type="entry name" value="Leucine-rich Repeat Variant"/>
    <property type="match status" value="1"/>
</dbReference>
<feature type="compositionally biased region" description="Low complexity" evidence="1">
    <location>
        <begin position="196"/>
        <end position="208"/>
    </location>
</feature>
<dbReference type="EMBL" id="RWJN01000001">
    <property type="protein sequence ID" value="TCD71985.1"/>
    <property type="molecule type" value="Genomic_DNA"/>
</dbReference>
<feature type="region of interest" description="Disordered" evidence="1">
    <location>
        <begin position="30"/>
        <end position="66"/>
    </location>
</feature>
<dbReference type="AlphaFoldDB" id="A0A4R0RXZ9"/>
<organism evidence="3 4">
    <name type="scientific">Steccherinum ochraceum</name>
    <dbReference type="NCBI Taxonomy" id="92696"/>
    <lineage>
        <taxon>Eukaryota</taxon>
        <taxon>Fungi</taxon>
        <taxon>Dikarya</taxon>
        <taxon>Basidiomycota</taxon>
        <taxon>Agaricomycotina</taxon>
        <taxon>Agaricomycetes</taxon>
        <taxon>Polyporales</taxon>
        <taxon>Steccherinaceae</taxon>
        <taxon>Steccherinum</taxon>
    </lineage>
</organism>
<evidence type="ECO:0000313" key="3">
    <source>
        <dbReference type="EMBL" id="TCD71985.1"/>
    </source>
</evidence>
<feature type="region of interest" description="Disordered" evidence="1">
    <location>
        <begin position="108"/>
        <end position="216"/>
    </location>
</feature>
<dbReference type="SMART" id="SM01140">
    <property type="entry name" value="Drf_GBD"/>
    <property type="match status" value="1"/>
</dbReference>
<dbReference type="Proteomes" id="UP000292702">
    <property type="component" value="Unassembled WGS sequence"/>
</dbReference>